<dbReference type="InterPro" id="IPR002885">
    <property type="entry name" value="PPR_rpt"/>
</dbReference>
<dbReference type="GO" id="GO:0009451">
    <property type="term" value="P:RNA modification"/>
    <property type="evidence" value="ECO:0007669"/>
    <property type="project" value="InterPro"/>
</dbReference>
<dbReference type="InterPro" id="IPR046960">
    <property type="entry name" value="PPR_At4g14850-like_plant"/>
</dbReference>
<name>A0A5J5BEM6_9ASTE</name>
<reference evidence="3 4" key="1">
    <citation type="submission" date="2019-09" db="EMBL/GenBank/DDBJ databases">
        <title>A chromosome-level genome assembly of the Chinese tupelo Nyssa sinensis.</title>
        <authorList>
            <person name="Yang X."/>
            <person name="Kang M."/>
            <person name="Yang Y."/>
            <person name="Xiong H."/>
            <person name="Wang M."/>
            <person name="Zhang Z."/>
            <person name="Wang Z."/>
            <person name="Wu H."/>
            <person name="Ma T."/>
            <person name="Liu J."/>
            <person name="Xi Z."/>
        </authorList>
    </citation>
    <scope>NUCLEOTIDE SEQUENCE [LARGE SCALE GENOMIC DNA]</scope>
    <source>
        <strain evidence="3">J267</strain>
        <tissue evidence="3">Leaf</tissue>
    </source>
</reference>
<gene>
    <name evidence="3" type="ORF">F0562_024301</name>
</gene>
<evidence type="ECO:0000256" key="2">
    <source>
        <dbReference type="PROSITE-ProRule" id="PRU00708"/>
    </source>
</evidence>
<evidence type="ECO:0000313" key="4">
    <source>
        <dbReference type="Proteomes" id="UP000325577"/>
    </source>
</evidence>
<keyword evidence="4" id="KW-1185">Reference proteome</keyword>
<dbReference type="AlphaFoldDB" id="A0A5J5BEM6"/>
<dbReference type="GO" id="GO:0003723">
    <property type="term" value="F:RNA binding"/>
    <property type="evidence" value="ECO:0007669"/>
    <property type="project" value="InterPro"/>
</dbReference>
<dbReference type="InterPro" id="IPR011990">
    <property type="entry name" value="TPR-like_helical_dom_sf"/>
</dbReference>
<dbReference type="Proteomes" id="UP000325577">
    <property type="component" value="Linkage Group LG13"/>
</dbReference>
<dbReference type="PANTHER" id="PTHR47926:SF452">
    <property type="entry name" value="PENTATRICOPEPTIDE REPEAT-CONTAINING PROTEIN"/>
    <property type="match status" value="1"/>
</dbReference>
<dbReference type="PANTHER" id="PTHR47926">
    <property type="entry name" value="PENTATRICOPEPTIDE REPEAT-CONTAINING PROTEIN"/>
    <property type="match status" value="1"/>
</dbReference>
<dbReference type="EMBL" id="CM018036">
    <property type="protein sequence ID" value="KAA8540780.1"/>
    <property type="molecule type" value="Genomic_DNA"/>
</dbReference>
<dbReference type="OrthoDB" id="185373at2759"/>
<evidence type="ECO:0000313" key="3">
    <source>
        <dbReference type="EMBL" id="KAA8540780.1"/>
    </source>
</evidence>
<dbReference type="Gene3D" id="1.25.40.10">
    <property type="entry name" value="Tetratricopeptide repeat domain"/>
    <property type="match status" value="1"/>
</dbReference>
<organism evidence="3 4">
    <name type="scientific">Nyssa sinensis</name>
    <dbReference type="NCBI Taxonomy" id="561372"/>
    <lineage>
        <taxon>Eukaryota</taxon>
        <taxon>Viridiplantae</taxon>
        <taxon>Streptophyta</taxon>
        <taxon>Embryophyta</taxon>
        <taxon>Tracheophyta</taxon>
        <taxon>Spermatophyta</taxon>
        <taxon>Magnoliopsida</taxon>
        <taxon>eudicotyledons</taxon>
        <taxon>Gunneridae</taxon>
        <taxon>Pentapetalae</taxon>
        <taxon>asterids</taxon>
        <taxon>Cornales</taxon>
        <taxon>Nyssaceae</taxon>
        <taxon>Nyssa</taxon>
    </lineage>
</organism>
<dbReference type="PROSITE" id="PS51375">
    <property type="entry name" value="PPR"/>
    <property type="match status" value="1"/>
</dbReference>
<dbReference type="Pfam" id="PF01535">
    <property type="entry name" value="PPR"/>
    <property type="match status" value="1"/>
</dbReference>
<evidence type="ECO:0000256" key="1">
    <source>
        <dbReference type="ARBA" id="ARBA00022737"/>
    </source>
</evidence>
<proteinExistence type="predicted"/>
<keyword evidence="1" id="KW-0677">Repeat</keyword>
<sequence>MIWKDRDLYTDGVVVSGLGLDSIVSSALMTAYSKVGLVDDASKSGDSEYASKFFKKMNMEGKKADPILIASLLAAAAQLVIVGPGSELHGYVLRHRYESEVMVSSTLIDIYSKCDVSTFSALLCACCHAGLGKEGQDYFTRMKDEFGIQSSVNDRGMQYTCSEETTLPREFGGMCATLPPSFTALLADCCPEAEQEPPEVLEELDLKSHIAKYMTDSSFHDADYYTSCSLISPDMLSKLERVMSALGGDLAL</sequence>
<accession>A0A5J5BEM6</accession>
<protein>
    <submittedName>
        <fullName evidence="3">Uncharacterized protein</fullName>
    </submittedName>
</protein>
<feature type="repeat" description="PPR" evidence="2">
    <location>
        <begin position="115"/>
        <end position="145"/>
    </location>
</feature>